<name>A0A7I4Y3N5_HAECO</name>
<feature type="domain" description="Lactate/malate dehydrogenase N-terminal" evidence="9">
    <location>
        <begin position="5"/>
        <end position="144"/>
    </location>
</feature>
<dbReference type="OrthoDB" id="4069699at2759"/>
<dbReference type="FunFam" id="3.40.50.720:FF:000010">
    <property type="entry name" value="Malate dehydrogenase"/>
    <property type="match status" value="1"/>
</dbReference>
<feature type="binding site" evidence="5">
    <location>
        <position position="91"/>
    </location>
    <ligand>
        <name>substrate</name>
    </ligand>
</feature>
<feature type="binding site" evidence="6">
    <location>
        <position position="41"/>
    </location>
    <ligand>
        <name>NAD(+)</name>
        <dbReference type="ChEBI" id="CHEBI:57540"/>
    </ligand>
</feature>
<proteinExistence type="inferred from homology"/>
<feature type="binding site" evidence="6">
    <location>
        <begin position="128"/>
        <end position="130"/>
    </location>
    <ligand>
        <name>NAD(+)</name>
        <dbReference type="ChEBI" id="CHEBI:57540"/>
    </ligand>
</feature>
<dbReference type="InterPro" id="IPR001557">
    <property type="entry name" value="L-lactate/malate_DH"/>
</dbReference>
<keyword evidence="11" id="KW-1185">Reference proteome</keyword>
<evidence type="ECO:0000256" key="7">
    <source>
        <dbReference type="RuleBase" id="RU003369"/>
    </source>
</evidence>
<dbReference type="NCBIfam" id="TIGR01759">
    <property type="entry name" value="MalateDH-SF1"/>
    <property type="match status" value="1"/>
</dbReference>
<evidence type="ECO:0000313" key="12">
    <source>
        <dbReference type="WBParaSite" id="HCON_00048620-00001"/>
    </source>
</evidence>
<dbReference type="NCBIfam" id="NF003916">
    <property type="entry name" value="PRK05442.1"/>
    <property type="match status" value="1"/>
</dbReference>
<dbReference type="InterPro" id="IPR010945">
    <property type="entry name" value="Malate_DH_type2"/>
</dbReference>
<dbReference type="SUPFAM" id="SSF56327">
    <property type="entry name" value="LDH C-terminal domain-like"/>
    <property type="match status" value="1"/>
</dbReference>
<dbReference type="PANTHER" id="PTHR23382">
    <property type="entry name" value="MALATE DEHYDROGENASE"/>
    <property type="match status" value="1"/>
</dbReference>
<dbReference type="InterPro" id="IPR015955">
    <property type="entry name" value="Lactate_DH/Glyco_Ohase_4_C"/>
</dbReference>
<feature type="binding site" evidence="5">
    <location>
        <position position="130"/>
    </location>
    <ligand>
        <name>substrate</name>
    </ligand>
</feature>
<dbReference type="GO" id="GO:0030060">
    <property type="term" value="F:L-malate dehydrogenase (NAD+) activity"/>
    <property type="evidence" value="ECO:0007669"/>
    <property type="project" value="UniProtKB-EC"/>
</dbReference>
<keyword evidence="8" id="KW-0816">Tricarboxylic acid cycle</keyword>
<feature type="binding site" evidence="6">
    <location>
        <begin position="10"/>
        <end position="16"/>
    </location>
    <ligand>
        <name>NAD(+)</name>
        <dbReference type="ChEBI" id="CHEBI:57540"/>
    </ligand>
</feature>
<dbReference type="InterPro" id="IPR022383">
    <property type="entry name" value="Lactate/malate_DH_C"/>
</dbReference>
<evidence type="ECO:0000259" key="10">
    <source>
        <dbReference type="Pfam" id="PF02866"/>
    </source>
</evidence>
<dbReference type="Pfam" id="PF00056">
    <property type="entry name" value="Ldh_1_N"/>
    <property type="match status" value="1"/>
</dbReference>
<evidence type="ECO:0000259" key="9">
    <source>
        <dbReference type="Pfam" id="PF00056"/>
    </source>
</evidence>
<accession>A0A7I4Y3N5</accession>
<evidence type="ECO:0000256" key="4">
    <source>
        <dbReference type="PIRSR" id="PIRSR000102-1"/>
    </source>
</evidence>
<dbReference type="WBParaSite" id="HCON_00048620-00001">
    <property type="protein sequence ID" value="HCON_00048620-00001"/>
    <property type="gene ID" value="HCON_00048620"/>
</dbReference>
<keyword evidence="3 6" id="KW-0520">NAD</keyword>
<dbReference type="GO" id="GO:0006099">
    <property type="term" value="P:tricarboxylic acid cycle"/>
    <property type="evidence" value="ECO:0007669"/>
    <property type="project" value="UniProtKB-KW"/>
</dbReference>
<dbReference type="PIRSF" id="PIRSF000102">
    <property type="entry name" value="Lac_mal_DH"/>
    <property type="match status" value="1"/>
</dbReference>
<dbReference type="GO" id="GO:0006108">
    <property type="term" value="P:malate metabolic process"/>
    <property type="evidence" value="ECO:0007669"/>
    <property type="project" value="InterPro"/>
</dbReference>
<dbReference type="EC" id="1.1.1.37" evidence="8"/>
<evidence type="ECO:0000256" key="2">
    <source>
        <dbReference type="ARBA" id="ARBA00023002"/>
    </source>
</evidence>
<evidence type="ECO:0000256" key="5">
    <source>
        <dbReference type="PIRSR" id="PIRSR000102-2"/>
    </source>
</evidence>
<dbReference type="InterPro" id="IPR001236">
    <property type="entry name" value="Lactate/malate_DH_N"/>
</dbReference>
<dbReference type="InterPro" id="IPR011274">
    <property type="entry name" value="Malate_DH_NAD-dep_euk"/>
</dbReference>
<feature type="domain" description="Lactate/malate dehydrogenase C-terminal" evidence="10">
    <location>
        <begin position="234"/>
        <end position="349"/>
    </location>
</feature>
<keyword evidence="2 7" id="KW-0560">Oxidoreductase</keyword>
<evidence type="ECO:0000256" key="1">
    <source>
        <dbReference type="ARBA" id="ARBA00009613"/>
    </source>
</evidence>
<dbReference type="SUPFAM" id="SSF51735">
    <property type="entry name" value="NAD(P)-binding Rossmann-fold domains"/>
    <property type="match status" value="1"/>
</dbReference>
<dbReference type="PROSITE" id="PS00068">
    <property type="entry name" value="MDH"/>
    <property type="match status" value="1"/>
</dbReference>
<organism evidence="11 12">
    <name type="scientific">Haemonchus contortus</name>
    <name type="common">Barber pole worm</name>
    <dbReference type="NCBI Taxonomy" id="6289"/>
    <lineage>
        <taxon>Eukaryota</taxon>
        <taxon>Metazoa</taxon>
        <taxon>Ecdysozoa</taxon>
        <taxon>Nematoda</taxon>
        <taxon>Chromadorea</taxon>
        <taxon>Rhabditida</taxon>
        <taxon>Rhabditina</taxon>
        <taxon>Rhabditomorpha</taxon>
        <taxon>Strongyloidea</taxon>
        <taxon>Trichostrongylidae</taxon>
        <taxon>Haemonchus</taxon>
    </lineage>
</organism>
<dbReference type="AlphaFoldDB" id="A0A7I4Y3N5"/>
<feature type="domain" description="Lactate/malate dehydrogenase C-terminal" evidence="10">
    <location>
        <begin position="156"/>
        <end position="201"/>
    </location>
</feature>
<feature type="binding site" evidence="6">
    <location>
        <position position="104"/>
    </location>
    <ligand>
        <name>NAD(+)</name>
        <dbReference type="ChEBI" id="CHEBI:57540"/>
    </ligand>
</feature>
<evidence type="ECO:0000256" key="3">
    <source>
        <dbReference type="ARBA" id="ARBA00023027"/>
    </source>
</evidence>
<dbReference type="Gene3D" id="3.90.110.10">
    <property type="entry name" value="Lactate dehydrogenase/glycoside hydrolase, family 4, C-terminal"/>
    <property type="match status" value="1"/>
</dbReference>
<dbReference type="Pfam" id="PF02866">
    <property type="entry name" value="Ldh_1_C"/>
    <property type="match status" value="2"/>
</dbReference>
<dbReference type="Gene3D" id="3.40.50.720">
    <property type="entry name" value="NAD(P)-binding Rossmann-like Domain"/>
    <property type="match status" value="1"/>
</dbReference>
<evidence type="ECO:0000313" key="11">
    <source>
        <dbReference type="Proteomes" id="UP000025227"/>
    </source>
</evidence>
<dbReference type="OMA" id="GMIGSNM"/>
<dbReference type="CDD" id="cd01336">
    <property type="entry name" value="MDH_cytoplasmic_cytosolic"/>
    <property type="match status" value="1"/>
</dbReference>
<comment type="similarity">
    <text evidence="1">Belongs to the LDH/MDH superfamily. MDH type 2 family.</text>
</comment>
<reference evidence="12" key="1">
    <citation type="submission" date="2020-12" db="UniProtKB">
        <authorList>
            <consortium name="WormBaseParasite"/>
        </authorList>
    </citation>
    <scope>IDENTIFICATION</scope>
    <source>
        <strain evidence="12">MHco3</strain>
    </source>
</reference>
<comment type="catalytic activity">
    <reaction evidence="8">
        <text>(S)-malate + NAD(+) = oxaloacetate + NADH + H(+)</text>
        <dbReference type="Rhea" id="RHEA:21432"/>
        <dbReference type="ChEBI" id="CHEBI:15378"/>
        <dbReference type="ChEBI" id="CHEBI:15589"/>
        <dbReference type="ChEBI" id="CHEBI:16452"/>
        <dbReference type="ChEBI" id="CHEBI:57540"/>
        <dbReference type="ChEBI" id="CHEBI:57945"/>
        <dbReference type="EC" id="1.1.1.37"/>
    </reaction>
</comment>
<dbReference type="InterPro" id="IPR001252">
    <property type="entry name" value="Malate_DH_AS"/>
</dbReference>
<feature type="binding site" evidence="5">
    <location>
        <position position="162"/>
    </location>
    <ligand>
        <name>substrate</name>
    </ligand>
</feature>
<feature type="active site" description="Proton acceptor" evidence="4">
    <location>
        <position position="187"/>
    </location>
</feature>
<protein>
    <recommendedName>
        <fullName evidence="8">Malate dehydrogenase</fullName>
        <ecNumber evidence="8">1.1.1.37</ecNumber>
    </recommendedName>
</protein>
<evidence type="ECO:0000256" key="8">
    <source>
        <dbReference type="RuleBase" id="RU003405"/>
    </source>
</evidence>
<feature type="binding site" evidence="5">
    <location>
        <position position="97"/>
    </location>
    <ligand>
        <name>substrate</name>
    </ligand>
</feature>
<evidence type="ECO:0000256" key="6">
    <source>
        <dbReference type="PIRSR" id="PIRSR000102-3"/>
    </source>
</evidence>
<dbReference type="FunFam" id="3.90.110.10:FF:000002">
    <property type="entry name" value="Malate dehydrogenase"/>
    <property type="match status" value="1"/>
</dbReference>
<dbReference type="Proteomes" id="UP000025227">
    <property type="component" value="Unplaced"/>
</dbReference>
<sequence>MTPLRVLVTGAAGQIGYSLVLQIAKGDAFGRDTPVVLVLLDLPSMATVLEGVKYELQDCALPNLHGVDCVTTEKEAFTDIDYAFLVGAMPRKAGMERRDLLAANAKIFKSQGKALAEYAKASTKIIVVANPANTMALICSKYAAPKISARNISAMTRLDHNRAAALLAMKAGVSVGNVKNVIIWGNHSDTQYPDVRHAAITKEMNDDWLPFAFLKNIVSAFGIGEKDVDAYSAINDSEFLQGPFISTIQKRGAAIIQKRKLSSAMSAAKAACDQVRDWHFGTRPGEWVSMAVCSDGSYGVPEGLMFSFPVTIDGETKEWKVVQGLSLDDFARKKIAITQKELEEERNDALRACGAVST</sequence>
<dbReference type="InterPro" id="IPR036291">
    <property type="entry name" value="NAD(P)-bd_dom_sf"/>
</dbReference>